<name>A0A497TZX8_9FLAO</name>
<evidence type="ECO:0000313" key="2">
    <source>
        <dbReference type="EMBL" id="PKW20028.1"/>
    </source>
</evidence>
<keyword evidence="4" id="KW-1185">Reference proteome</keyword>
<gene>
    <name evidence="2" type="ORF">B0G92_3268</name>
    <name evidence="3" type="ORF">CLV50_3277</name>
</gene>
<dbReference type="Pfam" id="PF13524">
    <property type="entry name" value="Glyco_trans_1_2"/>
    <property type="match status" value="1"/>
</dbReference>
<accession>A0A497TZX8</accession>
<organism evidence="3 5">
    <name type="scientific">Flavobacterium lindanitolerans</name>
    <dbReference type="NCBI Taxonomy" id="428988"/>
    <lineage>
        <taxon>Bacteria</taxon>
        <taxon>Pseudomonadati</taxon>
        <taxon>Bacteroidota</taxon>
        <taxon>Flavobacteriia</taxon>
        <taxon>Flavobacteriales</taxon>
        <taxon>Flavobacteriaceae</taxon>
        <taxon>Flavobacterium</taxon>
    </lineage>
</organism>
<sequence>MRILLVGEFSRLHNSLKEGLTALGHEVHIVGTGDDFKKYPVDFPISSTLVASNSLLRFCNRITRKLFRLDLEAYERAYQFRKLLPILKGYDVVQLINSNAIETYPKLALRLYEKLFAQNSKKFLLICGDETPIVDVLLKNNLKYSVLTPYFNNPAATKKYYNYTLNYTNNQQRKLFDFVQTNCDGLLVSDLDYKIPMEQTGFDFTFIPNPINTDKLEFIPMEIPSKIVIFHGVNKYSAVKKGSSVFLEALSKIELKYGNKVEIRIVNSLPYDEYQKHIRSAHIILDQIYAFDQGYNALEAMALGKVVFTGAETEFQEYYQLTDSVAINALPDVESIVQQLSFLIENPEELTLIGKRARQFIEKEHHFVKIAEIYTESWNTTNP</sequence>
<evidence type="ECO:0000313" key="5">
    <source>
        <dbReference type="Proteomes" id="UP000275027"/>
    </source>
</evidence>
<dbReference type="AlphaFoldDB" id="A0A497TZX8"/>
<evidence type="ECO:0000313" key="4">
    <source>
        <dbReference type="Proteomes" id="UP000233767"/>
    </source>
</evidence>
<reference evidence="2 4" key="1">
    <citation type="submission" date="2017-12" db="EMBL/GenBank/DDBJ databases">
        <title>Genomic Encyclopedia of Type Strains, Phase III (KMG-III): the genomes of soil and plant-associated and newly described type strains.</title>
        <authorList>
            <person name="Whitman W."/>
        </authorList>
    </citation>
    <scope>NUCLEOTIDE SEQUENCE [LARGE SCALE GENOMIC DNA]</scope>
    <source>
        <strain evidence="2 4">IP-10</strain>
    </source>
</reference>
<dbReference type="Gene3D" id="3.40.50.2000">
    <property type="entry name" value="Glycogen Phosphorylase B"/>
    <property type="match status" value="1"/>
</dbReference>
<keyword evidence="3" id="KW-0808">Transferase</keyword>
<dbReference type="EMBL" id="RCCB01000016">
    <property type="protein sequence ID" value="RLJ23127.1"/>
    <property type="molecule type" value="Genomic_DNA"/>
</dbReference>
<dbReference type="RefSeq" id="WP_101472998.1">
    <property type="nucleotide sequence ID" value="NZ_PJND01000012.1"/>
</dbReference>
<proteinExistence type="predicted"/>
<protein>
    <submittedName>
        <fullName evidence="3">Glycosyltransferase involved in cell wall biosynthesis</fullName>
    </submittedName>
</protein>
<comment type="caution">
    <text evidence="3">The sequence shown here is derived from an EMBL/GenBank/DDBJ whole genome shotgun (WGS) entry which is preliminary data.</text>
</comment>
<dbReference type="GO" id="GO:0016740">
    <property type="term" value="F:transferase activity"/>
    <property type="evidence" value="ECO:0007669"/>
    <property type="project" value="UniProtKB-KW"/>
</dbReference>
<dbReference type="SUPFAM" id="SSF53756">
    <property type="entry name" value="UDP-Glycosyltransferase/glycogen phosphorylase"/>
    <property type="match status" value="1"/>
</dbReference>
<dbReference type="EMBL" id="PJND01000012">
    <property type="protein sequence ID" value="PKW20028.1"/>
    <property type="molecule type" value="Genomic_DNA"/>
</dbReference>
<reference evidence="3 5" key="2">
    <citation type="submission" date="2018-10" db="EMBL/GenBank/DDBJ databases">
        <title>Genomic Encyclopedia of Archaeal and Bacterial Type Strains, Phase II (KMG-II): from individual species to whole genera.</title>
        <authorList>
            <person name="Goeker M."/>
        </authorList>
    </citation>
    <scope>NUCLEOTIDE SEQUENCE [LARGE SCALE GENOMIC DNA]</scope>
    <source>
        <strain evidence="3 5">DSM 21886</strain>
    </source>
</reference>
<dbReference type="Proteomes" id="UP000275027">
    <property type="component" value="Unassembled WGS sequence"/>
</dbReference>
<evidence type="ECO:0000259" key="1">
    <source>
        <dbReference type="Pfam" id="PF13524"/>
    </source>
</evidence>
<feature type="domain" description="Spore protein YkvP/CgeB glycosyl transferase-like" evidence="1">
    <location>
        <begin position="258"/>
        <end position="372"/>
    </location>
</feature>
<evidence type="ECO:0000313" key="3">
    <source>
        <dbReference type="EMBL" id="RLJ23127.1"/>
    </source>
</evidence>
<dbReference type="Proteomes" id="UP000233767">
    <property type="component" value="Unassembled WGS sequence"/>
</dbReference>
<dbReference type="InterPro" id="IPR055259">
    <property type="entry name" value="YkvP/CgeB_Glyco_trans-like"/>
</dbReference>